<dbReference type="EMBL" id="BAABBW010000004">
    <property type="protein sequence ID" value="GAA4176629.1"/>
    <property type="molecule type" value="Genomic_DNA"/>
</dbReference>
<evidence type="ECO:0000313" key="4">
    <source>
        <dbReference type="EMBL" id="GAA4176629.1"/>
    </source>
</evidence>
<evidence type="ECO:0000256" key="2">
    <source>
        <dbReference type="ARBA" id="ARBA00022729"/>
    </source>
</evidence>
<dbReference type="Proteomes" id="UP001501079">
    <property type="component" value="Unassembled WGS sequence"/>
</dbReference>
<dbReference type="InterPro" id="IPR051398">
    <property type="entry name" value="Polysacch_Deacetylase"/>
</dbReference>
<comment type="caution">
    <text evidence="4">The sequence shown here is derived from an EMBL/GenBank/DDBJ whole genome shotgun (WGS) entry which is preliminary data.</text>
</comment>
<keyword evidence="2" id="KW-0732">Signal</keyword>
<dbReference type="RefSeq" id="WP_344754732.1">
    <property type="nucleotide sequence ID" value="NZ_BAABBW010000004.1"/>
</dbReference>
<proteinExistence type="predicted"/>
<protein>
    <recommendedName>
        <fullName evidence="3">NodB homology domain-containing protein</fullName>
    </recommendedName>
</protein>
<reference evidence="5" key="1">
    <citation type="journal article" date="2019" name="Int. J. Syst. Evol. Microbiol.">
        <title>The Global Catalogue of Microorganisms (GCM) 10K type strain sequencing project: providing services to taxonomists for standard genome sequencing and annotation.</title>
        <authorList>
            <consortium name="The Broad Institute Genomics Platform"/>
            <consortium name="The Broad Institute Genome Sequencing Center for Infectious Disease"/>
            <person name="Wu L."/>
            <person name="Ma J."/>
        </authorList>
    </citation>
    <scope>NUCLEOTIDE SEQUENCE [LARGE SCALE GENOMIC DNA]</scope>
    <source>
        <strain evidence="5">JCM 17591</strain>
    </source>
</reference>
<evidence type="ECO:0000313" key="5">
    <source>
        <dbReference type="Proteomes" id="UP001501079"/>
    </source>
</evidence>
<dbReference type="PANTHER" id="PTHR34216">
    <property type="match status" value="1"/>
</dbReference>
<dbReference type="Gene3D" id="3.20.20.370">
    <property type="entry name" value="Glycoside hydrolase/deacetylase"/>
    <property type="match status" value="1"/>
</dbReference>
<comment type="subcellular location">
    <subcellularLocation>
        <location evidence="1">Secreted</location>
    </subcellularLocation>
</comment>
<feature type="domain" description="NodB homology" evidence="3">
    <location>
        <begin position="29"/>
        <end position="148"/>
    </location>
</feature>
<accession>A0ABP8A2Z9</accession>
<dbReference type="Pfam" id="PF01522">
    <property type="entry name" value="Polysacc_deac_1"/>
    <property type="match status" value="1"/>
</dbReference>
<sequence length="250" mass="27161">MDDAGDDGDPVTVKFGGFATYPEGVPAFPEGVVSFTFDDTWAEHASYATPLLAQHGYTGTLFPILSRLTSGNPEYYDTDDLKKMVNAYGMELGAHATSDDTHISVVGWTTEDYETELRALRSWAYDNGFPPMMSYAYPVGPFDEPAYTSVRRFFGYGRTNDTRLMSPTSDYRYAASALVCSSTLTLAQAEAAVDAAKADGLWVNFIIHDLPTTTPATQNGWLRSNFASLVNYCVSSGIAVRAAGDVINAL</sequence>
<keyword evidence="5" id="KW-1185">Reference proteome</keyword>
<name>A0ABP8A2Z9_9MICO</name>
<dbReference type="InterPro" id="IPR002509">
    <property type="entry name" value="NODB_dom"/>
</dbReference>
<gene>
    <name evidence="4" type="ORF">GCM10022287_24180</name>
</gene>
<evidence type="ECO:0000256" key="1">
    <source>
        <dbReference type="ARBA" id="ARBA00004613"/>
    </source>
</evidence>
<dbReference type="SUPFAM" id="SSF88713">
    <property type="entry name" value="Glycoside hydrolase/deacetylase"/>
    <property type="match status" value="1"/>
</dbReference>
<dbReference type="PANTHER" id="PTHR34216:SF3">
    <property type="entry name" value="POLY-BETA-1,6-N-ACETYL-D-GLUCOSAMINE N-DEACETYLASE"/>
    <property type="match status" value="1"/>
</dbReference>
<dbReference type="InterPro" id="IPR011330">
    <property type="entry name" value="Glyco_hydro/deAcase_b/a-brl"/>
</dbReference>
<organism evidence="4 5">
    <name type="scientific">Gryllotalpicola koreensis</name>
    <dbReference type="NCBI Taxonomy" id="993086"/>
    <lineage>
        <taxon>Bacteria</taxon>
        <taxon>Bacillati</taxon>
        <taxon>Actinomycetota</taxon>
        <taxon>Actinomycetes</taxon>
        <taxon>Micrococcales</taxon>
        <taxon>Microbacteriaceae</taxon>
        <taxon>Gryllotalpicola</taxon>
    </lineage>
</organism>
<evidence type="ECO:0000259" key="3">
    <source>
        <dbReference type="Pfam" id="PF01522"/>
    </source>
</evidence>